<name>U9TWH8_RHIID</name>
<evidence type="ECO:0000313" key="1">
    <source>
        <dbReference type="EMBL" id="ESA10688.1"/>
    </source>
</evidence>
<protein>
    <submittedName>
        <fullName evidence="1">Uncharacterized protein</fullName>
    </submittedName>
</protein>
<dbReference type="AlphaFoldDB" id="U9TWH8"/>
<gene>
    <name evidence="1" type="ORF">GLOINDRAFT_29163</name>
</gene>
<organism evidence="1">
    <name type="scientific">Rhizophagus irregularis (strain DAOM 181602 / DAOM 197198 / MUCL 43194)</name>
    <name type="common">Arbuscular mycorrhizal fungus</name>
    <name type="synonym">Glomus intraradices</name>
    <dbReference type="NCBI Taxonomy" id="747089"/>
    <lineage>
        <taxon>Eukaryota</taxon>
        <taxon>Fungi</taxon>
        <taxon>Fungi incertae sedis</taxon>
        <taxon>Mucoromycota</taxon>
        <taxon>Glomeromycotina</taxon>
        <taxon>Glomeromycetes</taxon>
        <taxon>Glomerales</taxon>
        <taxon>Glomeraceae</taxon>
        <taxon>Rhizophagus</taxon>
    </lineage>
</organism>
<dbReference type="HOGENOM" id="CLU_2980246_0_0_1"/>
<reference evidence="1" key="1">
    <citation type="submission" date="2013-07" db="EMBL/GenBank/DDBJ databases">
        <title>The genome of an arbuscular mycorrhizal fungus provides insights into the evolution of the oldest plant symbiosis.</title>
        <authorList>
            <consortium name="DOE Joint Genome Institute"/>
            <person name="Tisserant E."/>
            <person name="Malbreil M."/>
            <person name="Kuo A."/>
            <person name="Kohler A."/>
            <person name="Symeonidi A."/>
            <person name="Balestrini R."/>
            <person name="Charron P."/>
            <person name="Duensing N."/>
            <person name="Frei-dit-Frey N."/>
            <person name="Gianinazzi-Pearson V."/>
            <person name="Gilbert B."/>
            <person name="Handa Y."/>
            <person name="Hijri M."/>
            <person name="Kaul R."/>
            <person name="Kawaguchi M."/>
            <person name="Krajinski F."/>
            <person name="Lammers P."/>
            <person name="Lapierre D."/>
            <person name="Masclaux F.G."/>
            <person name="Murat C."/>
            <person name="Morin E."/>
            <person name="Ndikumana S."/>
            <person name="Pagni M."/>
            <person name="Petitpierre D."/>
            <person name="Requena N."/>
            <person name="Rosikiewicz P."/>
            <person name="Riley R."/>
            <person name="Saito K."/>
            <person name="San Clemente H."/>
            <person name="Shapiro H."/>
            <person name="van Tuinen D."/>
            <person name="Becard G."/>
            <person name="Bonfante P."/>
            <person name="Paszkowski U."/>
            <person name="Shachar-Hill Y."/>
            <person name="Young J.P."/>
            <person name="Sanders I.R."/>
            <person name="Henrissat B."/>
            <person name="Rensing S.A."/>
            <person name="Grigoriev I.V."/>
            <person name="Corradi N."/>
            <person name="Roux C."/>
            <person name="Martin F."/>
        </authorList>
    </citation>
    <scope>NUCLEOTIDE SEQUENCE</scope>
    <source>
        <strain evidence="1">DAOM 197198</strain>
    </source>
</reference>
<proteinExistence type="predicted"/>
<dbReference type="EMBL" id="KI286833">
    <property type="protein sequence ID" value="ESA10688.1"/>
    <property type="molecule type" value="Genomic_DNA"/>
</dbReference>
<sequence length="58" mass="6324">MQHPVHLVPGTTSGLSVLAICPFLNSDIDQVKRYISLLNKASIDDCNVELISPGLIYN</sequence>
<accession>U9TWH8</accession>